<feature type="domain" description="26S proteasome non-ATPase regulatory subunit RPN1 C-terminal" evidence="11">
    <location>
        <begin position="836"/>
        <end position="889"/>
    </location>
</feature>
<proteinExistence type="inferred from homology"/>
<dbReference type="PIRSF" id="PIRSF015965">
    <property type="entry name" value="26S_Psome_Rpn1"/>
    <property type="match status" value="1"/>
</dbReference>
<protein>
    <recommendedName>
        <fullName evidence="4 8">26S proteasome non-ATPase regulatory subunit 2</fullName>
    </recommendedName>
</protein>
<dbReference type="Pfam" id="PF01851">
    <property type="entry name" value="PC_rep"/>
    <property type="match status" value="3"/>
</dbReference>
<dbReference type="InterPro" id="IPR016024">
    <property type="entry name" value="ARM-type_fold"/>
</dbReference>
<keyword evidence="6 8" id="KW-0647">Proteasome</keyword>
<keyword evidence="5" id="KW-0677">Repeat</keyword>
<evidence type="ECO:0000313" key="13">
    <source>
        <dbReference type="Proteomes" id="UP001154078"/>
    </source>
</evidence>
<feature type="region of interest" description="Disordered" evidence="9">
    <location>
        <begin position="604"/>
        <end position="628"/>
    </location>
</feature>
<gene>
    <name evidence="12" type="ORF">MELIAE_LOCUS11446</name>
</gene>
<evidence type="ECO:0000256" key="6">
    <source>
        <dbReference type="ARBA" id="ARBA00022942"/>
    </source>
</evidence>
<dbReference type="Pfam" id="PF18051">
    <property type="entry name" value="RPN1_C"/>
    <property type="match status" value="1"/>
</dbReference>
<reference evidence="12" key="1">
    <citation type="submission" date="2021-12" db="EMBL/GenBank/DDBJ databases">
        <authorList>
            <person name="King R."/>
        </authorList>
    </citation>
    <scope>NUCLEOTIDE SEQUENCE</scope>
</reference>
<sequence length="891" mass="98599">MSETKSETPKIESKKETEDDKNDLSEEDKQLQDELNLCVERLQENNAGLYMAALQALSSHIKASTTSMTSVPKPLKFMKPHYDTMKAIYEKITDAEVKKVCADIISVLAMTMGENRECLKFRLKSEMNKIGEWGHEYVRHLAGEIASEWAETDLTFDKGLRENLILLAKQIVPYNMAHNAEAEACDLLMEIERLDLLDEYVDDNIYPRVCLYLTSCVPYVADPENTTLLQTALLLFRKFKQYPQALRLAMQLNDHSLIEDIFITCPDTAVQKQLAYMLGRQQIYIEIPDTTPEYEDLIEIMANCHLNNHFLNLARELDIMEPKTPEDVYKSHLENSRPQFGGSQVDSARQNLAASFVNGFVNAAFGQDKLLMEDGNKWLYKNKEHGMLSATASLGLVLLWDVDGGLTPIDKYLYSSEDHIKSGALLACGIVNCGVRNECDPALALLSDYVLHQTNIMRIGAIVGLGLAYVGSNREAVLSLLFPVFSDPKSNMEVIGMAALACGMIAVGSANAQVTTTIMQTLMEKSETELKDTYARFLPLGLGLCHLGKQEGVDTIIAALEVIPEPFRSMATTMVDICAYAGTGNVLKVQHLLHICSEHYEAGDKEEARGNQDKNKDKTKEKEEKDKDLSSRQAIAVLGIALISMGEDIGGEMAYRTFGHLLRYCEPVIRRAVPLALGLISVSNPKLSILDTLSKFSHDSDAEVAHNAIFAMGLVGAGTNNARLAAMLRQLAQFHAKDPNNLFMVRIAQGLTHLGKGTLTLSPYHSDRQLMSPVAVAGLMATLVGFLDVKNIILGRSHYLLYTLAAAMQPRMLVTFDEDLNPLPVPVRVGLAVDVVGQAGKPKTITGFQTHTTPVLLAFGERAELATEEYLALTPIMEGFVILRKNPDFNP</sequence>
<organism evidence="12 13">
    <name type="scientific">Brassicogethes aeneus</name>
    <name type="common">Rape pollen beetle</name>
    <name type="synonym">Meligethes aeneus</name>
    <dbReference type="NCBI Taxonomy" id="1431903"/>
    <lineage>
        <taxon>Eukaryota</taxon>
        <taxon>Metazoa</taxon>
        <taxon>Ecdysozoa</taxon>
        <taxon>Arthropoda</taxon>
        <taxon>Hexapoda</taxon>
        <taxon>Insecta</taxon>
        <taxon>Pterygota</taxon>
        <taxon>Neoptera</taxon>
        <taxon>Endopterygota</taxon>
        <taxon>Coleoptera</taxon>
        <taxon>Polyphaga</taxon>
        <taxon>Cucujiformia</taxon>
        <taxon>Nitidulidae</taxon>
        <taxon>Meligethinae</taxon>
        <taxon>Brassicogethes</taxon>
    </lineage>
</organism>
<dbReference type="GO" id="GO:0042176">
    <property type="term" value="P:regulation of protein catabolic process"/>
    <property type="evidence" value="ECO:0007669"/>
    <property type="project" value="InterPro"/>
</dbReference>
<dbReference type="PANTHER" id="PTHR10943">
    <property type="entry name" value="26S PROTEASOME NON-ATPASE REGULATORY SUBUNIT"/>
    <property type="match status" value="1"/>
</dbReference>
<evidence type="ECO:0000256" key="5">
    <source>
        <dbReference type="ARBA" id="ARBA00022737"/>
    </source>
</evidence>
<comment type="function">
    <text evidence="2">Binds to the intracellular domain of tumor necrosis factor type 1 receptor. The binding domain of TRAP1 and TRAP2 resides outside the death domain of TNFR1.</text>
</comment>
<dbReference type="AlphaFoldDB" id="A0A9P0BDY8"/>
<evidence type="ECO:0000256" key="2">
    <source>
        <dbReference type="ARBA" id="ARBA00004031"/>
    </source>
</evidence>
<dbReference type="GO" id="GO:0034515">
    <property type="term" value="C:proteasome storage granule"/>
    <property type="evidence" value="ECO:0007669"/>
    <property type="project" value="TreeGrafter"/>
</dbReference>
<evidence type="ECO:0000259" key="11">
    <source>
        <dbReference type="Pfam" id="PF18051"/>
    </source>
</evidence>
<dbReference type="Proteomes" id="UP001154078">
    <property type="component" value="Chromosome 8"/>
</dbReference>
<dbReference type="InterPro" id="IPR041433">
    <property type="entry name" value="RPN1_C"/>
</dbReference>
<dbReference type="FunFam" id="1.25.10.10:FF:000026">
    <property type="entry name" value="26S proteasome non-ATPase regulatory subunit 2"/>
    <property type="match status" value="1"/>
</dbReference>
<evidence type="ECO:0000256" key="8">
    <source>
        <dbReference type="PIRNR" id="PIRNR015965"/>
    </source>
</evidence>
<comment type="function">
    <text evidence="1 8">Component of the 26S proteasome, a multiprotein complex involved in the ATP-dependent degradation of ubiquitinated proteins. This complex plays a key role in the maintenance of protein homeostasis by removing misfolded or damaged proteins, which could impair cellular functions, and by removing proteins whose functions are no longer required. Therefore, the proteasome participates in numerous cellular processes, including cell cycle progression, apoptosis, or DNA damage repair.</text>
</comment>
<dbReference type="Pfam" id="PF17781">
    <property type="entry name" value="RPN1_RPN2_N"/>
    <property type="match status" value="1"/>
</dbReference>
<keyword evidence="13" id="KW-1185">Reference proteome</keyword>
<comment type="similarity">
    <text evidence="3 8">Belongs to the proteasome subunit S2 family.</text>
</comment>
<dbReference type="GO" id="GO:0008540">
    <property type="term" value="C:proteasome regulatory particle, base subcomplex"/>
    <property type="evidence" value="ECO:0007669"/>
    <property type="project" value="UniProtKB-UniRule"/>
</dbReference>
<evidence type="ECO:0000256" key="4">
    <source>
        <dbReference type="ARBA" id="ARBA00014928"/>
    </source>
</evidence>
<dbReference type="GO" id="GO:0030234">
    <property type="term" value="F:enzyme regulator activity"/>
    <property type="evidence" value="ECO:0007669"/>
    <property type="project" value="UniProtKB-UniRule"/>
</dbReference>
<dbReference type="InterPro" id="IPR011989">
    <property type="entry name" value="ARM-like"/>
</dbReference>
<dbReference type="InterPro" id="IPR040892">
    <property type="entry name" value="RPN1_N"/>
</dbReference>
<evidence type="ECO:0000256" key="9">
    <source>
        <dbReference type="SAM" id="MobiDB-lite"/>
    </source>
</evidence>
<dbReference type="GO" id="GO:0005634">
    <property type="term" value="C:nucleus"/>
    <property type="evidence" value="ECO:0007669"/>
    <property type="project" value="TreeGrafter"/>
</dbReference>
<feature type="domain" description="RPN1 N-terminal" evidence="10">
    <location>
        <begin position="35"/>
        <end position="334"/>
    </location>
</feature>
<dbReference type="EMBL" id="OV121139">
    <property type="protein sequence ID" value="CAH0562282.1"/>
    <property type="molecule type" value="Genomic_DNA"/>
</dbReference>
<dbReference type="GO" id="GO:0043161">
    <property type="term" value="P:proteasome-mediated ubiquitin-dependent protein catabolic process"/>
    <property type="evidence" value="ECO:0007669"/>
    <property type="project" value="TreeGrafter"/>
</dbReference>
<evidence type="ECO:0000259" key="10">
    <source>
        <dbReference type="Pfam" id="PF17781"/>
    </source>
</evidence>
<evidence type="ECO:0000256" key="3">
    <source>
        <dbReference type="ARBA" id="ARBA00005460"/>
    </source>
</evidence>
<dbReference type="PANTHER" id="PTHR10943:SF1">
    <property type="entry name" value="26S PROTEASOME NON-ATPASE REGULATORY SUBUNIT 2"/>
    <property type="match status" value="1"/>
</dbReference>
<dbReference type="InterPro" id="IPR016643">
    <property type="entry name" value="26S_Psome_Rpn1"/>
</dbReference>
<dbReference type="OrthoDB" id="10252509at2759"/>
<dbReference type="Gene3D" id="1.25.10.10">
    <property type="entry name" value="Leucine-rich Repeat Variant"/>
    <property type="match status" value="1"/>
</dbReference>
<feature type="region of interest" description="Disordered" evidence="9">
    <location>
        <begin position="1"/>
        <end position="29"/>
    </location>
</feature>
<accession>A0A9P0BDY8</accession>
<evidence type="ECO:0000256" key="1">
    <source>
        <dbReference type="ARBA" id="ARBA00002362"/>
    </source>
</evidence>
<comment type="subunit">
    <text evidence="7">Component of the 19S proteasome regulatory particle complex. The 26S proteasome consists of a 20S core particle (CP) and two 19S regulatory subunits (RP). The regulatory particle is made of a lid composed of 9 subunits, a base containing 6 ATPases and few additional components including PSMD2. Interacts with RPGRIP1L. Interacts with CRY1 in a KDM8-dependent manner. Interacts (via C-terminus) with phosphatase UBLCP1 (via ubiquitin-like domain); the interaction recruits UBLCP1 to the 19S regulatory particle where it dephosphorylates 19S subunit PSMC2/RPT1 which impairs PSMC2 ATPase activity and disrupts 26S proteasome assembly.</text>
</comment>
<evidence type="ECO:0000313" key="12">
    <source>
        <dbReference type="EMBL" id="CAH0562282.1"/>
    </source>
</evidence>
<dbReference type="SUPFAM" id="SSF48371">
    <property type="entry name" value="ARM repeat"/>
    <property type="match status" value="1"/>
</dbReference>
<dbReference type="InterPro" id="IPR002015">
    <property type="entry name" value="Proteasome/cyclosome_rpt"/>
</dbReference>
<name>A0A9P0BDY8_BRAAE</name>
<evidence type="ECO:0000256" key="7">
    <source>
        <dbReference type="ARBA" id="ARBA00046857"/>
    </source>
</evidence>